<dbReference type="NCBIfam" id="TIGR04123">
    <property type="entry name" value="P_estr_lig_assc"/>
    <property type="match status" value="1"/>
</dbReference>
<dbReference type="PANTHER" id="PTHR39323">
    <property type="entry name" value="BLR1149 PROTEIN"/>
    <property type="match status" value="1"/>
</dbReference>
<dbReference type="SUPFAM" id="SSF56300">
    <property type="entry name" value="Metallo-dependent phosphatases"/>
    <property type="match status" value="1"/>
</dbReference>
<dbReference type="Gene3D" id="3.60.21.10">
    <property type="match status" value="1"/>
</dbReference>
<keyword evidence="2" id="KW-0436">Ligase</keyword>
<dbReference type="GO" id="GO:0016874">
    <property type="term" value="F:ligase activity"/>
    <property type="evidence" value="ECO:0007669"/>
    <property type="project" value="UniProtKB-KW"/>
</dbReference>
<name>A0ABU0L8N6_XANAG</name>
<dbReference type="PIRSF" id="PIRSF000887">
    <property type="entry name" value="Pesterase_MJ0037"/>
    <property type="match status" value="1"/>
</dbReference>
<dbReference type="PANTHER" id="PTHR39323:SF1">
    <property type="entry name" value="BLR1149 PROTEIN"/>
    <property type="match status" value="1"/>
</dbReference>
<dbReference type="InterPro" id="IPR026336">
    <property type="entry name" value="PdeM-like"/>
</dbReference>
<dbReference type="InterPro" id="IPR024173">
    <property type="entry name" value="Pesterase_MJ0037-like"/>
</dbReference>
<evidence type="ECO:0000313" key="2">
    <source>
        <dbReference type="EMBL" id="MDQ0503501.1"/>
    </source>
</evidence>
<feature type="domain" description="Calcineurin-like phosphoesterase" evidence="1">
    <location>
        <begin position="36"/>
        <end position="137"/>
    </location>
</feature>
<gene>
    <name evidence="2" type="ORF">QOZ94_000271</name>
</gene>
<organism evidence="2 3">
    <name type="scientific">Xanthobacter agilis</name>
    <dbReference type="NCBI Taxonomy" id="47492"/>
    <lineage>
        <taxon>Bacteria</taxon>
        <taxon>Pseudomonadati</taxon>
        <taxon>Pseudomonadota</taxon>
        <taxon>Alphaproteobacteria</taxon>
        <taxon>Hyphomicrobiales</taxon>
        <taxon>Xanthobacteraceae</taxon>
        <taxon>Xanthobacter</taxon>
    </lineage>
</organism>
<dbReference type="Proteomes" id="UP001241747">
    <property type="component" value="Unassembled WGS sequence"/>
</dbReference>
<comment type="caution">
    <text evidence="2">The sequence shown here is derived from an EMBL/GenBank/DDBJ whole genome shotgun (WGS) entry which is preliminary data.</text>
</comment>
<evidence type="ECO:0000259" key="1">
    <source>
        <dbReference type="Pfam" id="PF00149"/>
    </source>
</evidence>
<reference evidence="2 3" key="1">
    <citation type="submission" date="2023-07" db="EMBL/GenBank/DDBJ databases">
        <title>Genomic Encyclopedia of Type Strains, Phase IV (KMG-IV): sequencing the most valuable type-strain genomes for metagenomic binning, comparative biology and taxonomic classification.</title>
        <authorList>
            <person name="Goeker M."/>
        </authorList>
    </citation>
    <scope>NUCLEOTIDE SEQUENCE [LARGE SCALE GENOMIC DNA]</scope>
    <source>
        <strain evidence="2 3">DSM 3770</strain>
    </source>
</reference>
<dbReference type="InterPro" id="IPR029052">
    <property type="entry name" value="Metallo-depent_PP-like"/>
</dbReference>
<dbReference type="InterPro" id="IPR004843">
    <property type="entry name" value="Calcineurin-like_PHP"/>
</dbReference>
<proteinExistence type="predicted"/>
<sequence length="235" mass="25237">MLAHADSPPLSPARIGLAGAELLLDPSGAALWVEERLLVVADMHLEKGSAFARRGQMLPPFDTRETLDRLGRLVARHQPRTVVALGDSLHDRWAGERLDADARGRLRTLAAAVELIWIAGNHDPAPHDLGGRCAEMLSIGPLRFRHEPELDARAGEVCGHLHPAARVVVRGRGVRRRCFVTDGARLVLPAFGAFTGGLDVSAPAISGLFGPGAFDVHLLGEDRTFRLPAPRLGAP</sequence>
<keyword evidence="3" id="KW-1185">Reference proteome</keyword>
<dbReference type="EMBL" id="JAUSVY010000001">
    <property type="protein sequence ID" value="MDQ0503501.1"/>
    <property type="molecule type" value="Genomic_DNA"/>
</dbReference>
<protein>
    <submittedName>
        <fullName evidence="2">DNA ligase-associated metallophosphoesterase</fullName>
    </submittedName>
</protein>
<dbReference type="RefSeq" id="WP_237344184.1">
    <property type="nucleotide sequence ID" value="NZ_JABWGX010000003.1"/>
</dbReference>
<accession>A0ABU0L8N6</accession>
<dbReference type="Pfam" id="PF00149">
    <property type="entry name" value="Metallophos"/>
    <property type="match status" value="1"/>
</dbReference>
<evidence type="ECO:0000313" key="3">
    <source>
        <dbReference type="Proteomes" id="UP001241747"/>
    </source>
</evidence>